<evidence type="ECO:0000256" key="1">
    <source>
        <dbReference type="SAM" id="MobiDB-lite"/>
    </source>
</evidence>
<protein>
    <recommendedName>
        <fullName evidence="3">VWFA domain-containing protein</fullName>
    </recommendedName>
</protein>
<feature type="domain" description="VWFA" evidence="3">
    <location>
        <begin position="106"/>
        <end position="285"/>
    </location>
</feature>
<evidence type="ECO:0000313" key="5">
    <source>
        <dbReference type="Proteomes" id="UP000016562"/>
    </source>
</evidence>
<keyword evidence="2" id="KW-1133">Transmembrane helix</keyword>
<feature type="region of interest" description="Disordered" evidence="1">
    <location>
        <begin position="488"/>
        <end position="511"/>
    </location>
</feature>
<evidence type="ECO:0000256" key="2">
    <source>
        <dbReference type="SAM" id="Phobius"/>
    </source>
</evidence>
<name>U3AJ53_9VIBR</name>
<dbReference type="AlphaFoldDB" id="U3AJ53"/>
<dbReference type="Gene3D" id="3.40.50.410">
    <property type="entry name" value="von Willebrand factor, type A domain"/>
    <property type="match status" value="1"/>
</dbReference>
<organism evidence="4 5">
    <name type="scientific">Vibrio ezurae NBRC 102218</name>
    <dbReference type="NCBI Taxonomy" id="1219080"/>
    <lineage>
        <taxon>Bacteria</taxon>
        <taxon>Pseudomonadati</taxon>
        <taxon>Pseudomonadota</taxon>
        <taxon>Gammaproteobacteria</taxon>
        <taxon>Vibrionales</taxon>
        <taxon>Vibrionaceae</taxon>
        <taxon>Vibrio</taxon>
    </lineage>
</organism>
<comment type="caution">
    <text evidence="4">The sequence shown here is derived from an EMBL/GenBank/DDBJ whole genome shotgun (WGS) entry which is preliminary data.</text>
</comment>
<dbReference type="OrthoDB" id="9807628at2"/>
<dbReference type="InterPro" id="IPR002035">
    <property type="entry name" value="VWF_A"/>
</dbReference>
<dbReference type="InterPro" id="IPR036465">
    <property type="entry name" value="vWFA_dom_sf"/>
</dbReference>
<sequence>MFDFALFERLFWQQILTQFHFIRPLWLLALLPLCAVIYWRWQLDTQRQGQAVLPKHLIQALSIGQQGWRKQLPLKFLSVVMSLAIVLCAGPTWQRAPSPFGEDKASLLIALDASASMLNEDLAPTRLARAKQKIHDLLELRDGGQTGLVVFAGTSHLAMPLTKDRQVFAPFLAAIDPDIMPIKGKRADSIIEQIESQLSEKMPASVLLISDGVTPDSLVRLAEYFTQSSHQLLILATGNPKLKSNNPMDLSSLQRLARQSGASLEVVSIDNTDVLALDRKIQRHMQLNNESAMPWQDMGYYLLFPIALLLLLWFRKGWLVQWVVIGCVIAPWYSASVIAAPVYSVSAHQAESVSAFEEVTTLDKVSSAWINLWLTADQQGQWHFNRQRYLQAATHFQEPMRKGIAYYYAAEYSLAHSAFLNADSANGAFYAGIALARQREYLKARDLFAYLLSEKRWPLMAELRSQIEHNLMVMQGIVDEVNRLSASQAGTTDGAEDSIELGDNPQTGDGAEDTAVAEMMLKESLNANEILGSEELADKWLRRVESDPKLFLRAKFQIQRSTQQAQERNDAQ</sequence>
<accession>U3AJ53</accession>
<dbReference type="PANTHER" id="PTHR22550:SF14">
    <property type="entry name" value="VWFA DOMAIN-CONTAINING PROTEIN"/>
    <property type="match status" value="1"/>
</dbReference>
<dbReference type="SUPFAM" id="SSF53300">
    <property type="entry name" value="vWA-like"/>
    <property type="match status" value="1"/>
</dbReference>
<feature type="transmembrane region" description="Helical" evidence="2">
    <location>
        <begin position="20"/>
        <end position="39"/>
    </location>
</feature>
<dbReference type="RefSeq" id="WP_021713654.1">
    <property type="nucleotide sequence ID" value="NZ_BATM01000021.1"/>
</dbReference>
<proteinExistence type="predicted"/>
<dbReference type="SMART" id="SM00327">
    <property type="entry name" value="VWA"/>
    <property type="match status" value="1"/>
</dbReference>
<keyword evidence="5" id="KW-1185">Reference proteome</keyword>
<keyword evidence="2" id="KW-0472">Membrane</keyword>
<feature type="transmembrane region" description="Helical" evidence="2">
    <location>
        <begin position="72"/>
        <end position="93"/>
    </location>
</feature>
<dbReference type="InterPro" id="IPR050768">
    <property type="entry name" value="UPF0353/GerABKA_families"/>
</dbReference>
<dbReference type="PANTHER" id="PTHR22550">
    <property type="entry name" value="SPORE GERMINATION PROTEIN"/>
    <property type="match status" value="1"/>
</dbReference>
<feature type="transmembrane region" description="Helical" evidence="2">
    <location>
        <begin position="298"/>
        <end position="315"/>
    </location>
</feature>
<reference evidence="4 5" key="1">
    <citation type="submission" date="2013-09" db="EMBL/GenBank/DDBJ databases">
        <title>Whole genome shotgun sequence of Vibrio ezurae NBRC 102218.</title>
        <authorList>
            <person name="Yoshida I."/>
            <person name="Hosoyama A."/>
            <person name="Numata M."/>
            <person name="Hashimoto M."/>
            <person name="Hosoyama Y."/>
            <person name="Tsuchikane K."/>
            <person name="Noguchi M."/>
            <person name="Hirakata S."/>
            <person name="Ichikawa N."/>
            <person name="Ohji S."/>
            <person name="Yamazoe A."/>
            <person name="Fujita N."/>
        </authorList>
    </citation>
    <scope>NUCLEOTIDE SEQUENCE [LARGE SCALE GENOMIC DNA]</scope>
    <source>
        <strain evidence="4 5">NBRC 102218</strain>
    </source>
</reference>
<dbReference type="Proteomes" id="UP000016562">
    <property type="component" value="Unassembled WGS sequence"/>
</dbReference>
<dbReference type="EMBL" id="BATM01000021">
    <property type="protein sequence ID" value="GAD79946.1"/>
    <property type="molecule type" value="Genomic_DNA"/>
</dbReference>
<evidence type="ECO:0000259" key="3">
    <source>
        <dbReference type="PROSITE" id="PS50234"/>
    </source>
</evidence>
<keyword evidence="2" id="KW-0812">Transmembrane</keyword>
<feature type="transmembrane region" description="Helical" evidence="2">
    <location>
        <begin position="322"/>
        <end position="343"/>
    </location>
</feature>
<dbReference type="eggNOG" id="COG2304">
    <property type="taxonomic scope" value="Bacteria"/>
</dbReference>
<dbReference type="STRING" id="1219080.VEZ01S_21_00680"/>
<evidence type="ECO:0000313" key="4">
    <source>
        <dbReference type="EMBL" id="GAD79946.1"/>
    </source>
</evidence>
<gene>
    <name evidence="4" type="ORF">VEZ01S_21_00680</name>
</gene>
<dbReference type="Pfam" id="PF13519">
    <property type="entry name" value="VWA_2"/>
    <property type="match status" value="1"/>
</dbReference>
<dbReference type="PROSITE" id="PS50234">
    <property type="entry name" value="VWFA"/>
    <property type="match status" value="1"/>
</dbReference>